<dbReference type="InterPro" id="IPR043519">
    <property type="entry name" value="NT_sf"/>
</dbReference>
<dbReference type="GO" id="GO:0031499">
    <property type="term" value="C:TRAMP complex"/>
    <property type="evidence" value="ECO:0007669"/>
    <property type="project" value="TreeGrafter"/>
</dbReference>
<comment type="caution">
    <text evidence="6">The sequence shown here is derived from an EMBL/GenBank/DDBJ whole genome shotgun (WGS) entry which is preliminary data.</text>
</comment>
<evidence type="ECO:0000259" key="4">
    <source>
        <dbReference type="Pfam" id="PF03828"/>
    </source>
</evidence>
<feature type="domain" description="PAP-associated" evidence="4">
    <location>
        <begin position="1458"/>
        <end position="1511"/>
    </location>
</feature>
<feature type="region of interest" description="Disordered" evidence="3">
    <location>
        <begin position="508"/>
        <end position="536"/>
    </location>
</feature>
<evidence type="ECO:0000313" key="7">
    <source>
        <dbReference type="Proteomes" id="UP001141806"/>
    </source>
</evidence>
<feature type="region of interest" description="Disordered" evidence="3">
    <location>
        <begin position="1038"/>
        <end position="1095"/>
    </location>
</feature>
<dbReference type="InterPro" id="IPR002058">
    <property type="entry name" value="PAP_assoc"/>
</dbReference>
<dbReference type="GO" id="GO:0046872">
    <property type="term" value="F:metal ion binding"/>
    <property type="evidence" value="ECO:0007669"/>
    <property type="project" value="UniProtKB-KW"/>
</dbReference>
<dbReference type="Pfam" id="PF03828">
    <property type="entry name" value="PAP_assoc"/>
    <property type="match status" value="1"/>
</dbReference>
<reference evidence="6" key="1">
    <citation type="journal article" date="2023" name="Plant J.">
        <title>The genome of the king protea, Protea cynaroides.</title>
        <authorList>
            <person name="Chang J."/>
            <person name="Duong T.A."/>
            <person name="Schoeman C."/>
            <person name="Ma X."/>
            <person name="Roodt D."/>
            <person name="Barker N."/>
            <person name="Li Z."/>
            <person name="Van de Peer Y."/>
            <person name="Mizrachi E."/>
        </authorList>
    </citation>
    <scope>NUCLEOTIDE SEQUENCE</scope>
    <source>
        <tissue evidence="6">Young leaves</tissue>
    </source>
</reference>
<gene>
    <name evidence="6" type="ORF">NE237_028656</name>
</gene>
<name>A0A9Q0GQP1_9MAGN</name>
<evidence type="ECO:0000256" key="2">
    <source>
        <dbReference type="ARBA" id="ARBA00022842"/>
    </source>
</evidence>
<sequence>MTPCMDSNRQLIDSLTSHIALYHSSIPSTSSSPSVNHPRTSILRWFSSLTVHQRQSSLTVVDANFVKIILRMQKKLRKHGHGCFIILPDLPSSDCPDLPSLCFRRSTGLLARTIASNDSEQSISREVRMFDSREGEQIEGCSSWLGVIDSFTFSEDFVSNMDLFVDVMDRISNGQFLRGEENALGVAWEELPWLKTKGYYSIEAFLANKLEVALRLSWLNSNGGKKRGLKAKEKEKTNVAGVAANVYFRKKGCLDWWAGLDTGVRKKILQVVLGKAAKYLTKGILKGTENTLEDDIWLCGGAAEKTVKDNDSASHQKTILPNFGIDAEFCLVVLPAAISGKCTPFTNLFNGLLVLREMSAMILACQQNEYEKDKLFFSTLGSVHSISDCILRKVRDLLMVISSDCIKMELLGEGNMKSRMNKSEEKLGVGNRRRKRRGRNQKRQNLGGKSSRASFALEKSTEDHGHGLVHIEQAKSDGMISRLQAKDLHKETSFSRVEMEHAKEFVNGKVETAGKKKKKESSKSKSSTLKEPETIDSEVGFQQVTPQHAAFQSKAAESQRLGDDSTIQILPKDIPVGADSLAPNPTFCISMNKPDLDNGDEVAHGIQQSSVVGSAEGSSHIRLECFPLSNGAVGAPITSEGETYNCKFGLEIAPCALPGLELDNVRRSEEVKHQTPRQLSDTVNSETLAEAIVSKEKTSLVHRQDGKDYCCHGSTSSSGCTSNEWPSVTPVHFASLNAQHLPAATDRLHLDVDRNWRNNFHQSYVSTRHQARNPLIEGGCSRIMSRTSAMSLDWPPVVRSASRLTPSTASNYDTGFIPRMHSPYQQSFTTHGLQINGTWTEDERKYSGDVMDSCAPELVDDSDSHWISEEEFEVHAFSGRDYNQYFGGGVMYWNTSDHAGTGFSRPPSLSSDDSSWAWHEADMNRAIDDMVGFSSSYSTSGLTSPPASPFISPFDPLGSGHQALGYVIPGNDLSGKVLLSSTVTDGVPEENASGSLNNSSGKVVEGQNGDSLSYPILRPIIIPNISRKGSRSEFKLSHDLKSPCVPPTRQEQPRMKRPPSPVLLCVPRAPRPPPPSPVGESRKQRGFPTVRSGSSSPRHWGMRSWYHDGTNYEEPRLCVDGAEVIWPSWRNKSLSATSMSQPLPGSLLQNRLIAISQLALDQEHPDVAFPLQPPEFLNCPTLKASLSLMHSLLHDEIDFFCKQVAAQNLNRKPYINWAVKRVARSLQVLWPRSRTNIFGSYATGLSLPTSDVDLVVCLPPVRNLEPIKEAGILEGRNGIKETCLQHAARYLANQEWVKNDSLKSVENTAIPIIMLVAEVPHDLVASPASTSKVQAPKVESTQLATEQGGIIDPDMVGKPSSPKCSQMKNDDVVDVKSVRLDISFKSPSHTGLQTTELVRELTEQFPAATPLALVLKQFLADRSLDHSYSGGLSSYCLVLLIIRFLQHEHHLGRPINQNLGSLLMDFLYFFGNLFDPRQMRISIQGNGVYVNRERGHSIDPIHIDDPLFPTNNVGRNCFRIHQCIKAFADAYSTLENELPSLPSSGDPSARPSYRLLPKIVPIKDELWQAFLQQIWPVALQITCPTTHWQ</sequence>
<dbReference type="PANTHER" id="PTHR23092:SF48">
    <property type="entry name" value="NUCLEOTIDYLTRANSFERASE FAMILY PROTEIN"/>
    <property type="match status" value="1"/>
</dbReference>
<dbReference type="SUPFAM" id="SSF81631">
    <property type="entry name" value="PAP/OAS1 substrate-binding domain"/>
    <property type="match status" value="1"/>
</dbReference>
<keyword evidence="2" id="KW-0460">Magnesium</keyword>
<dbReference type="PANTHER" id="PTHR23092">
    <property type="entry name" value="POLY(A) RNA POLYMERASE"/>
    <property type="match status" value="1"/>
</dbReference>
<keyword evidence="7" id="KW-1185">Reference proteome</keyword>
<dbReference type="SUPFAM" id="SSF81301">
    <property type="entry name" value="Nucleotidyltransferase"/>
    <property type="match status" value="1"/>
</dbReference>
<dbReference type="InterPro" id="IPR045862">
    <property type="entry name" value="Trf4-like"/>
</dbReference>
<dbReference type="Proteomes" id="UP001141806">
    <property type="component" value="Unassembled WGS sequence"/>
</dbReference>
<dbReference type="Pfam" id="PF22600">
    <property type="entry name" value="MTPAP-like_central"/>
    <property type="match status" value="1"/>
</dbReference>
<dbReference type="OrthoDB" id="273917at2759"/>
<evidence type="ECO:0000256" key="1">
    <source>
        <dbReference type="ARBA" id="ARBA00022723"/>
    </source>
</evidence>
<dbReference type="CDD" id="cd05402">
    <property type="entry name" value="NT_PAP_TUTase"/>
    <property type="match status" value="1"/>
</dbReference>
<dbReference type="Gene3D" id="1.10.1410.10">
    <property type="match status" value="1"/>
</dbReference>
<dbReference type="GO" id="GO:0005730">
    <property type="term" value="C:nucleolus"/>
    <property type="evidence" value="ECO:0007669"/>
    <property type="project" value="TreeGrafter"/>
</dbReference>
<protein>
    <recommendedName>
        <fullName evidence="8">Polymerase nucleotidyl transferase domain-containing protein</fullName>
    </recommendedName>
</protein>
<feature type="compositionally biased region" description="Basic residues" evidence="3">
    <location>
        <begin position="431"/>
        <end position="442"/>
    </location>
</feature>
<accession>A0A9Q0GQP1</accession>
<dbReference type="GO" id="GO:1990817">
    <property type="term" value="F:poly(A) RNA polymerase activity"/>
    <property type="evidence" value="ECO:0007669"/>
    <property type="project" value="InterPro"/>
</dbReference>
<dbReference type="GO" id="GO:0043634">
    <property type="term" value="P:polyadenylation-dependent ncRNA catabolic process"/>
    <property type="evidence" value="ECO:0007669"/>
    <property type="project" value="TreeGrafter"/>
</dbReference>
<proteinExistence type="predicted"/>
<keyword evidence="1" id="KW-0479">Metal-binding</keyword>
<evidence type="ECO:0008006" key="8">
    <source>
        <dbReference type="Google" id="ProtNLM"/>
    </source>
</evidence>
<evidence type="ECO:0000259" key="5">
    <source>
        <dbReference type="Pfam" id="PF22600"/>
    </source>
</evidence>
<dbReference type="GO" id="GO:0003729">
    <property type="term" value="F:mRNA binding"/>
    <property type="evidence" value="ECO:0007669"/>
    <property type="project" value="TreeGrafter"/>
</dbReference>
<feature type="region of interest" description="Disordered" evidence="3">
    <location>
        <begin position="985"/>
        <end position="1007"/>
    </location>
</feature>
<dbReference type="InterPro" id="IPR054708">
    <property type="entry name" value="MTPAP-like_central"/>
</dbReference>
<evidence type="ECO:0000256" key="3">
    <source>
        <dbReference type="SAM" id="MobiDB-lite"/>
    </source>
</evidence>
<organism evidence="6 7">
    <name type="scientific">Protea cynaroides</name>
    <dbReference type="NCBI Taxonomy" id="273540"/>
    <lineage>
        <taxon>Eukaryota</taxon>
        <taxon>Viridiplantae</taxon>
        <taxon>Streptophyta</taxon>
        <taxon>Embryophyta</taxon>
        <taxon>Tracheophyta</taxon>
        <taxon>Spermatophyta</taxon>
        <taxon>Magnoliopsida</taxon>
        <taxon>Proteales</taxon>
        <taxon>Proteaceae</taxon>
        <taxon>Protea</taxon>
    </lineage>
</organism>
<evidence type="ECO:0000313" key="6">
    <source>
        <dbReference type="EMBL" id="KAJ4951824.1"/>
    </source>
</evidence>
<dbReference type="EMBL" id="JAMYWD010000012">
    <property type="protein sequence ID" value="KAJ4951824.1"/>
    <property type="molecule type" value="Genomic_DNA"/>
</dbReference>
<dbReference type="GO" id="GO:0031123">
    <property type="term" value="P:RNA 3'-end processing"/>
    <property type="evidence" value="ECO:0007669"/>
    <property type="project" value="TreeGrafter"/>
</dbReference>
<feature type="compositionally biased region" description="Polar residues" evidence="3">
    <location>
        <begin position="992"/>
        <end position="1001"/>
    </location>
</feature>
<dbReference type="Gene3D" id="3.30.460.10">
    <property type="entry name" value="Beta Polymerase, domain 2"/>
    <property type="match status" value="1"/>
</dbReference>
<feature type="domain" description="Poly(A) RNA polymerase mitochondrial-like central palm" evidence="5">
    <location>
        <begin position="1218"/>
        <end position="1316"/>
    </location>
</feature>
<feature type="region of interest" description="Disordered" evidence="3">
    <location>
        <begin position="417"/>
        <end position="466"/>
    </location>
</feature>